<proteinExistence type="predicted"/>
<sequence length="278" mass="31146">MKTIAVLTDFSASAEHATQFALHMAKKMKARVLLFSVCAVPSAKQLVLAGGQEPDEHALIDFGHRMTRNLIARTFPGSYLPEVKVDCDSSDIVDIMTDIMQNEEVCLLVTAPAAEQDLAAYMLSDACSLIIDWATVPVLVVPKIAPLRNFEKIAFASQLHEEDINSIAEFGSLLEDFAAELMVAHLNSNPSDSTIREAEEKLHRDLYKKLDCGGVYFRSIPDVDNKKNWNWLKANKRTDLLAIVQQPKEQMTRFFKRGQNEDVSHHLTLPVMVLPKRP</sequence>
<gene>
    <name evidence="2" type="ORF">J2W55_002616</name>
</gene>
<evidence type="ECO:0000313" key="2">
    <source>
        <dbReference type="EMBL" id="MDR6942774.1"/>
    </source>
</evidence>
<keyword evidence="3" id="KW-1185">Reference proteome</keyword>
<dbReference type="SUPFAM" id="SSF52402">
    <property type="entry name" value="Adenine nucleotide alpha hydrolases-like"/>
    <property type="match status" value="1"/>
</dbReference>
<protein>
    <submittedName>
        <fullName evidence="2">Nucleotide-binding universal stress UspA family protein</fullName>
    </submittedName>
</protein>
<evidence type="ECO:0000313" key="3">
    <source>
        <dbReference type="Proteomes" id="UP001247620"/>
    </source>
</evidence>
<dbReference type="InterPro" id="IPR006016">
    <property type="entry name" value="UspA"/>
</dbReference>
<feature type="domain" description="UspA" evidence="1">
    <location>
        <begin position="1"/>
        <end position="142"/>
    </location>
</feature>
<reference evidence="2 3" key="1">
    <citation type="submission" date="2023-07" db="EMBL/GenBank/DDBJ databases">
        <title>Sorghum-associated microbial communities from plants grown in Nebraska, USA.</title>
        <authorList>
            <person name="Schachtman D."/>
        </authorList>
    </citation>
    <scope>NUCLEOTIDE SEQUENCE [LARGE SCALE GENOMIC DNA]</scope>
    <source>
        <strain evidence="2 3">3262</strain>
    </source>
</reference>
<dbReference type="EMBL" id="JAVDUU010000002">
    <property type="protein sequence ID" value="MDR6942774.1"/>
    <property type="molecule type" value="Genomic_DNA"/>
</dbReference>
<dbReference type="RefSeq" id="WP_310096295.1">
    <property type="nucleotide sequence ID" value="NZ_JAVDUU010000002.1"/>
</dbReference>
<organism evidence="2 3">
    <name type="scientific">Mucilaginibacter pocheonensis</name>
    <dbReference type="NCBI Taxonomy" id="398050"/>
    <lineage>
        <taxon>Bacteria</taxon>
        <taxon>Pseudomonadati</taxon>
        <taxon>Bacteroidota</taxon>
        <taxon>Sphingobacteriia</taxon>
        <taxon>Sphingobacteriales</taxon>
        <taxon>Sphingobacteriaceae</taxon>
        <taxon>Mucilaginibacter</taxon>
    </lineage>
</organism>
<dbReference type="Gene3D" id="3.40.50.12370">
    <property type="match status" value="1"/>
</dbReference>
<evidence type="ECO:0000259" key="1">
    <source>
        <dbReference type="Pfam" id="PF00582"/>
    </source>
</evidence>
<accession>A0ABU1TBK3</accession>
<name>A0ABU1TBK3_9SPHI</name>
<comment type="caution">
    <text evidence="2">The sequence shown here is derived from an EMBL/GenBank/DDBJ whole genome shotgun (WGS) entry which is preliminary data.</text>
</comment>
<dbReference type="Pfam" id="PF00582">
    <property type="entry name" value="Usp"/>
    <property type="match status" value="1"/>
</dbReference>
<dbReference type="Proteomes" id="UP001247620">
    <property type="component" value="Unassembled WGS sequence"/>
</dbReference>